<dbReference type="InterPro" id="IPR013747">
    <property type="entry name" value="ACP_syn_III_C"/>
</dbReference>
<comment type="subcellular location">
    <subcellularLocation>
        <location evidence="9">Cytoplasm</location>
    </subcellularLocation>
</comment>
<feature type="domain" description="Beta-ketoacyl-[acyl-carrier-protein] synthase III C-terminal" evidence="10">
    <location>
        <begin position="243"/>
        <end position="322"/>
    </location>
</feature>
<dbReference type="EC" id="2.3.1.180" evidence="9"/>
<accession>A0A0R2L099</accession>
<keyword evidence="9" id="KW-0511">Multifunctional enzyme</keyword>
<feature type="active site" evidence="9">
    <location>
        <position position="112"/>
    </location>
</feature>
<dbReference type="GO" id="GO:0006633">
    <property type="term" value="P:fatty acid biosynthetic process"/>
    <property type="evidence" value="ECO:0007669"/>
    <property type="project" value="UniProtKB-UniRule"/>
</dbReference>
<evidence type="ECO:0000256" key="9">
    <source>
        <dbReference type="HAMAP-Rule" id="MF_01815"/>
    </source>
</evidence>
<dbReference type="NCBIfam" id="NF006829">
    <property type="entry name" value="PRK09352.1"/>
    <property type="match status" value="1"/>
</dbReference>
<sequence>MSLKILSTAHYVPNRVVDNDELSQIMDTNDEWIQAHTGIKTRHYAMGEENTSTLATEVGERLLKKANMTASQIDLIILSTITPDALTPATATIVQAKLGAKNAIAFDISAACAGFVFGLSTAEKFMRSGRYKNALIISAETNSKMMDFKDRTSAVFFGDGAGGVLLTNTEAEEDDFFVDEELATLAEKNEYIHSGRIPALTDVKENNFPSIDAFFQSGRDVFSFATGVVPPQMIDILDRNQLRNQIDYVVCHQANLRIIEKISETINIPIEKFVTNVEEYGNTSSAGIPMALDQLQARDASPKTVLMTGFGAGLDYGSMIIKL</sequence>
<comment type="subunit">
    <text evidence="9">Homodimer.</text>
</comment>
<dbReference type="OrthoDB" id="9815506at2"/>
<keyword evidence="4 9" id="KW-0808">Transferase</keyword>
<dbReference type="Pfam" id="PF08541">
    <property type="entry name" value="ACP_syn_III_C"/>
    <property type="match status" value="1"/>
</dbReference>
<protein>
    <recommendedName>
        <fullName evidence="9">Beta-ketoacyl-[acyl-carrier-protein] synthase III</fullName>
        <shortName evidence="9">Beta-ketoacyl-ACP synthase III</shortName>
        <shortName evidence="9">KAS III</shortName>
        <ecNumber evidence="9">2.3.1.180</ecNumber>
    </recommendedName>
    <alternativeName>
        <fullName evidence="9">3-oxoacyl-[acyl-carrier-protein] synthase 3</fullName>
    </alternativeName>
    <alternativeName>
        <fullName evidence="9">3-oxoacyl-[acyl-carrier-protein] synthase III</fullName>
    </alternativeName>
</protein>
<feature type="domain" description="Beta-ketoacyl-[acyl-carrier-protein] synthase III N-terminal" evidence="11">
    <location>
        <begin position="106"/>
        <end position="174"/>
    </location>
</feature>
<dbReference type="GO" id="GO:0044550">
    <property type="term" value="P:secondary metabolite biosynthetic process"/>
    <property type="evidence" value="ECO:0007669"/>
    <property type="project" value="TreeGrafter"/>
</dbReference>
<feature type="active site" evidence="9">
    <location>
        <position position="252"/>
    </location>
</feature>
<comment type="function">
    <text evidence="9">Catalyzes the condensation reaction of fatty acid synthesis by the addition to an acyl acceptor of two carbons from malonyl-ACP. Catalyzes the first condensation reaction which initiates fatty acid synthesis and may therefore play a role in governing the total rate of fatty acid production. Possesses both acetoacetyl-ACP synthase and acetyl transacylase activities. Its substrate specificity determines the biosynthesis of branched-chain and/or straight-chain of fatty acids.</text>
</comment>
<dbReference type="PANTHER" id="PTHR34069:SF2">
    <property type="entry name" value="BETA-KETOACYL-[ACYL-CARRIER-PROTEIN] SYNTHASE III"/>
    <property type="match status" value="1"/>
</dbReference>
<feature type="region of interest" description="ACP-binding" evidence="9">
    <location>
        <begin position="253"/>
        <end position="257"/>
    </location>
</feature>
<feature type="active site" evidence="9">
    <location>
        <position position="282"/>
    </location>
</feature>
<dbReference type="Pfam" id="PF08545">
    <property type="entry name" value="ACP_syn_III"/>
    <property type="match status" value="1"/>
</dbReference>
<name>A0A0R2L099_9LACO</name>
<keyword evidence="14" id="KW-1185">Reference proteome</keyword>
<dbReference type="GO" id="GO:0005737">
    <property type="term" value="C:cytoplasm"/>
    <property type="evidence" value="ECO:0007669"/>
    <property type="project" value="UniProtKB-SubCell"/>
</dbReference>
<keyword evidence="8 9" id="KW-0012">Acyltransferase</keyword>
<evidence type="ECO:0000256" key="7">
    <source>
        <dbReference type="ARBA" id="ARBA00023160"/>
    </source>
</evidence>
<evidence type="ECO:0000256" key="1">
    <source>
        <dbReference type="ARBA" id="ARBA00008642"/>
    </source>
</evidence>
<dbReference type="STRING" id="331679.IV81_GL000615"/>
<evidence type="ECO:0000256" key="8">
    <source>
        <dbReference type="ARBA" id="ARBA00023315"/>
    </source>
</evidence>
<evidence type="ECO:0000259" key="10">
    <source>
        <dbReference type="Pfam" id="PF08541"/>
    </source>
</evidence>
<dbReference type="PANTHER" id="PTHR34069">
    <property type="entry name" value="3-OXOACYL-[ACYL-CARRIER-PROTEIN] SYNTHASE 3"/>
    <property type="match status" value="1"/>
</dbReference>
<comment type="catalytic activity">
    <reaction evidence="9">
        <text>malonyl-[ACP] + acetyl-CoA + H(+) = 3-oxobutanoyl-[ACP] + CO2 + CoA</text>
        <dbReference type="Rhea" id="RHEA:12080"/>
        <dbReference type="Rhea" id="RHEA-COMP:9623"/>
        <dbReference type="Rhea" id="RHEA-COMP:9625"/>
        <dbReference type="ChEBI" id="CHEBI:15378"/>
        <dbReference type="ChEBI" id="CHEBI:16526"/>
        <dbReference type="ChEBI" id="CHEBI:57287"/>
        <dbReference type="ChEBI" id="CHEBI:57288"/>
        <dbReference type="ChEBI" id="CHEBI:78449"/>
        <dbReference type="ChEBI" id="CHEBI:78450"/>
        <dbReference type="EC" id="2.3.1.180"/>
    </reaction>
</comment>
<dbReference type="PATRIC" id="fig|331679.3.peg.622"/>
<dbReference type="HAMAP" id="MF_01815">
    <property type="entry name" value="FabH"/>
    <property type="match status" value="1"/>
</dbReference>
<reference evidence="13 15" key="2">
    <citation type="submission" date="2019-05" db="EMBL/GenBank/DDBJ databases">
        <title>The metagenome of a microbial culture collection derived from dairy environment covers the genomic content of the human microbiome.</title>
        <authorList>
            <person name="Roder T."/>
            <person name="Wuthrich D."/>
            <person name="Sattari Z."/>
            <person name="Von Ah U."/>
            <person name="Bar C."/>
            <person name="Ronchi F."/>
            <person name="Macpherson A.J."/>
            <person name="Ganal-Vonarburg S.C."/>
            <person name="Bruggmann R."/>
            <person name="Vergeres G."/>
        </authorList>
    </citation>
    <scope>NUCLEOTIDE SEQUENCE [LARGE SCALE GENOMIC DNA]</scope>
    <source>
        <strain evidence="13 15">FAM 18815</strain>
    </source>
</reference>
<evidence type="ECO:0000313" key="12">
    <source>
        <dbReference type="EMBL" id="KRN93333.1"/>
    </source>
</evidence>
<evidence type="ECO:0000313" key="13">
    <source>
        <dbReference type="EMBL" id="TLQ03984.1"/>
    </source>
</evidence>
<dbReference type="NCBIfam" id="TIGR00747">
    <property type="entry name" value="fabH"/>
    <property type="match status" value="1"/>
</dbReference>
<comment type="pathway">
    <text evidence="9">Lipid metabolism; fatty acid biosynthesis.</text>
</comment>
<dbReference type="Proteomes" id="UP000051859">
    <property type="component" value="Unassembled WGS sequence"/>
</dbReference>
<dbReference type="EMBL" id="VBTH01000011">
    <property type="protein sequence ID" value="TLQ03984.1"/>
    <property type="molecule type" value="Genomic_DNA"/>
</dbReference>
<evidence type="ECO:0000256" key="5">
    <source>
        <dbReference type="ARBA" id="ARBA00022832"/>
    </source>
</evidence>
<evidence type="ECO:0000256" key="4">
    <source>
        <dbReference type="ARBA" id="ARBA00022679"/>
    </source>
</evidence>
<dbReference type="GO" id="GO:0033818">
    <property type="term" value="F:beta-ketoacyl-acyl-carrier-protein synthase III activity"/>
    <property type="evidence" value="ECO:0007669"/>
    <property type="project" value="UniProtKB-UniRule"/>
</dbReference>
<comment type="domain">
    <text evidence="9">The last Arg residue of the ACP-binding site is essential for the weak association between ACP/AcpP and FabH.</text>
</comment>
<keyword evidence="5 9" id="KW-0276">Fatty acid metabolism</keyword>
<keyword evidence="2 9" id="KW-0963">Cytoplasm</keyword>
<evidence type="ECO:0000256" key="6">
    <source>
        <dbReference type="ARBA" id="ARBA00023098"/>
    </source>
</evidence>
<dbReference type="InterPro" id="IPR013751">
    <property type="entry name" value="ACP_syn_III_N"/>
</dbReference>
<dbReference type="SUPFAM" id="SSF53901">
    <property type="entry name" value="Thiolase-like"/>
    <property type="match status" value="2"/>
</dbReference>
<dbReference type="CDD" id="cd00830">
    <property type="entry name" value="KAS_III"/>
    <property type="match status" value="1"/>
</dbReference>
<comment type="similarity">
    <text evidence="1 9">Belongs to the thiolase-like superfamily. FabH family.</text>
</comment>
<evidence type="ECO:0000313" key="14">
    <source>
        <dbReference type="Proteomes" id="UP000051859"/>
    </source>
</evidence>
<keyword evidence="3 9" id="KW-0444">Lipid biosynthesis</keyword>
<dbReference type="InterPro" id="IPR016039">
    <property type="entry name" value="Thiolase-like"/>
</dbReference>
<gene>
    <name evidence="9" type="primary">fabH</name>
    <name evidence="13" type="ORF">FEZ51_06865</name>
    <name evidence="12" type="ORF">IV81_GL000615</name>
</gene>
<evidence type="ECO:0000256" key="2">
    <source>
        <dbReference type="ARBA" id="ARBA00022490"/>
    </source>
</evidence>
<organism evidence="12 14">
    <name type="scientific">Pediococcus stilesii</name>
    <dbReference type="NCBI Taxonomy" id="331679"/>
    <lineage>
        <taxon>Bacteria</taxon>
        <taxon>Bacillati</taxon>
        <taxon>Bacillota</taxon>
        <taxon>Bacilli</taxon>
        <taxon>Lactobacillales</taxon>
        <taxon>Lactobacillaceae</taxon>
        <taxon>Pediococcus</taxon>
    </lineage>
</organism>
<evidence type="ECO:0000313" key="15">
    <source>
        <dbReference type="Proteomes" id="UP000305541"/>
    </source>
</evidence>
<keyword evidence="7 9" id="KW-0275">Fatty acid biosynthesis</keyword>
<evidence type="ECO:0000256" key="3">
    <source>
        <dbReference type="ARBA" id="ARBA00022516"/>
    </source>
</evidence>
<dbReference type="EMBL" id="JQBX01000017">
    <property type="protein sequence ID" value="KRN93333.1"/>
    <property type="molecule type" value="Genomic_DNA"/>
</dbReference>
<dbReference type="RefSeq" id="WP_057803871.1">
    <property type="nucleotide sequence ID" value="NZ_JQBX01000017.1"/>
</dbReference>
<dbReference type="GO" id="GO:0004315">
    <property type="term" value="F:3-oxoacyl-[acyl-carrier-protein] synthase activity"/>
    <property type="evidence" value="ECO:0007669"/>
    <property type="project" value="InterPro"/>
</dbReference>
<dbReference type="AlphaFoldDB" id="A0A0R2L099"/>
<keyword evidence="6 9" id="KW-0443">Lipid metabolism</keyword>
<proteinExistence type="inferred from homology"/>
<dbReference type="Gene3D" id="3.40.47.10">
    <property type="match status" value="1"/>
</dbReference>
<dbReference type="UniPathway" id="UPA00094"/>
<comment type="caution">
    <text evidence="12">The sequence shown here is derived from an EMBL/GenBank/DDBJ whole genome shotgun (WGS) entry which is preliminary data.</text>
</comment>
<dbReference type="InterPro" id="IPR004655">
    <property type="entry name" value="FabH"/>
</dbReference>
<evidence type="ECO:0000259" key="11">
    <source>
        <dbReference type="Pfam" id="PF08545"/>
    </source>
</evidence>
<reference evidence="12 14" key="1">
    <citation type="journal article" date="2015" name="Genome Announc.">
        <title>Expanding the biotechnology potential of lactobacilli through comparative genomics of 213 strains and associated genera.</title>
        <authorList>
            <person name="Sun Z."/>
            <person name="Harris H.M."/>
            <person name="McCann A."/>
            <person name="Guo C."/>
            <person name="Argimon S."/>
            <person name="Zhang W."/>
            <person name="Yang X."/>
            <person name="Jeffery I.B."/>
            <person name="Cooney J.C."/>
            <person name="Kagawa T.F."/>
            <person name="Liu W."/>
            <person name="Song Y."/>
            <person name="Salvetti E."/>
            <person name="Wrobel A."/>
            <person name="Rasinkangas P."/>
            <person name="Parkhill J."/>
            <person name="Rea M.C."/>
            <person name="O'Sullivan O."/>
            <person name="Ritari J."/>
            <person name="Douillard F.P."/>
            <person name="Paul Ross R."/>
            <person name="Yang R."/>
            <person name="Briner A.E."/>
            <person name="Felis G.E."/>
            <person name="de Vos W.M."/>
            <person name="Barrangou R."/>
            <person name="Klaenhammer T.R."/>
            <person name="Caufield P.W."/>
            <person name="Cui Y."/>
            <person name="Zhang H."/>
            <person name="O'Toole P.W."/>
        </authorList>
    </citation>
    <scope>NUCLEOTIDE SEQUENCE [LARGE SCALE GENOMIC DNA]</scope>
    <source>
        <strain evidence="12 14">DSM 18001</strain>
    </source>
</reference>
<dbReference type="Proteomes" id="UP000305541">
    <property type="component" value="Unassembled WGS sequence"/>
</dbReference>